<protein>
    <submittedName>
        <fullName evidence="2">DUF1427 family protein</fullName>
    </submittedName>
</protein>
<feature type="transmembrane region" description="Helical" evidence="1">
    <location>
        <begin position="32"/>
        <end position="51"/>
    </location>
</feature>
<evidence type="ECO:0000313" key="2">
    <source>
        <dbReference type="EMBL" id="NOU73686.1"/>
    </source>
</evidence>
<dbReference type="RefSeq" id="WP_171645099.1">
    <property type="nucleotide sequence ID" value="NZ_WHOA01000132.1"/>
</dbReference>
<keyword evidence="1" id="KW-1133">Transmembrane helix</keyword>
<dbReference type="Proteomes" id="UP000616779">
    <property type="component" value="Unassembled WGS sequence"/>
</dbReference>
<keyword evidence="1" id="KW-0472">Membrane</keyword>
<keyword evidence="1" id="KW-0812">Transmembrane</keyword>
<dbReference type="InterPro" id="IPR020017">
    <property type="entry name" value="XapX_domain"/>
</dbReference>
<organism evidence="2 3">
    <name type="scientific">Paenibacillus phytorum</name>
    <dbReference type="NCBI Taxonomy" id="2654977"/>
    <lineage>
        <taxon>Bacteria</taxon>
        <taxon>Bacillati</taxon>
        <taxon>Bacillota</taxon>
        <taxon>Bacilli</taxon>
        <taxon>Bacillales</taxon>
        <taxon>Paenibacillaceae</taxon>
        <taxon>Paenibacillus</taxon>
    </lineage>
</organism>
<dbReference type="InterPro" id="IPR009872">
    <property type="entry name" value="DUF1427"/>
</dbReference>
<comment type="caution">
    <text evidence="2">The sequence shown here is derived from an EMBL/GenBank/DDBJ whole genome shotgun (WGS) entry which is preliminary data.</text>
</comment>
<keyword evidence="3" id="KW-1185">Reference proteome</keyword>
<dbReference type="NCBIfam" id="TIGR03510">
    <property type="entry name" value="XapX"/>
    <property type="match status" value="1"/>
</dbReference>
<sequence>MKELLLSLGAGLIIGILFKLLKLPLPAPPVLSGILGIVGIYAGGKILELFLK</sequence>
<gene>
    <name evidence="2" type="ORF">GC098_20050</name>
</gene>
<reference evidence="2 3" key="1">
    <citation type="submission" date="2019-10" db="EMBL/GenBank/DDBJ databases">
        <title>Description of Paenibacillus terrestris sp. nov.</title>
        <authorList>
            <person name="Carlier A."/>
            <person name="Qi S."/>
        </authorList>
    </citation>
    <scope>NUCLEOTIDE SEQUENCE [LARGE SCALE GENOMIC DNA]</scope>
    <source>
        <strain evidence="2 3">LMG 31458</strain>
    </source>
</reference>
<dbReference type="EMBL" id="WHOA01000132">
    <property type="protein sequence ID" value="NOU73686.1"/>
    <property type="molecule type" value="Genomic_DNA"/>
</dbReference>
<proteinExistence type="predicted"/>
<evidence type="ECO:0000256" key="1">
    <source>
        <dbReference type="SAM" id="Phobius"/>
    </source>
</evidence>
<evidence type="ECO:0000313" key="3">
    <source>
        <dbReference type="Proteomes" id="UP000616779"/>
    </source>
</evidence>
<accession>A0ABX1Y083</accession>
<name>A0ABX1Y083_9BACL</name>
<dbReference type="Pfam" id="PF07235">
    <property type="entry name" value="DUF1427"/>
    <property type="match status" value="1"/>
</dbReference>